<protein>
    <submittedName>
        <fullName evidence="1">Uncharacterized protein</fullName>
    </submittedName>
</protein>
<keyword evidence="3" id="KW-1185">Reference proteome</keyword>
<reference evidence="3" key="1">
    <citation type="journal article" date="2019" name="Nat. Commun.">
        <title>Expansion of phycobilisome linker gene families in mesophilic red algae.</title>
        <authorList>
            <person name="Lee J."/>
            <person name="Kim D."/>
            <person name="Bhattacharya D."/>
            <person name="Yoon H.S."/>
        </authorList>
    </citation>
    <scope>NUCLEOTIDE SEQUENCE [LARGE SCALE GENOMIC DNA]</scope>
    <source>
        <strain evidence="3">CCMP 1328</strain>
    </source>
</reference>
<comment type="caution">
    <text evidence="1">The sequence shown here is derived from an EMBL/GenBank/DDBJ whole genome shotgun (WGS) entry which is preliminary data.</text>
</comment>
<sequence length="116" mass="12984">MRTDSKAISDAFQILDNKSIEILHKSRTKAPASYDGLLLNALLARMLVIRCIRPFQVMWVPRKENSKADSLASIGTSKESGQMLNVHVLERVMSQLSNAQCGQRDLALIARLFKLT</sequence>
<reference evidence="1" key="2">
    <citation type="submission" date="2019-09" db="EMBL/GenBank/DDBJ databases">
        <title>Expansion of phycobilisome linker gene families in mesophilic red algae.</title>
        <authorList>
            <person name="Lee J."/>
        </authorList>
    </citation>
    <scope>NUCLEOTIDE SEQUENCE [LARGE SCALE GENOMIC DNA]</scope>
    <source>
        <strain evidence="1">CCMP 1328</strain>
        <tissue evidence="1">Unicellular</tissue>
    </source>
</reference>
<organism evidence="1 3">
    <name type="scientific">Porphyridium purpureum</name>
    <name type="common">Red alga</name>
    <name type="synonym">Porphyridium cruentum</name>
    <dbReference type="NCBI Taxonomy" id="35688"/>
    <lineage>
        <taxon>Eukaryota</taxon>
        <taxon>Rhodophyta</taxon>
        <taxon>Bangiophyceae</taxon>
        <taxon>Porphyridiales</taxon>
        <taxon>Porphyridiaceae</taxon>
        <taxon>Porphyridium</taxon>
    </lineage>
</organism>
<gene>
    <name evidence="1" type="ORF">FVE85_5029</name>
    <name evidence="2" type="ORF">FVE85_9154</name>
</gene>
<proteinExistence type="predicted"/>
<name>A0A5J4YIC0_PORPP</name>
<dbReference type="EMBL" id="VRMN01000008">
    <property type="protein sequence ID" value="KAA8492882.1"/>
    <property type="molecule type" value="Genomic_DNA"/>
</dbReference>
<evidence type="ECO:0000313" key="3">
    <source>
        <dbReference type="Proteomes" id="UP000324585"/>
    </source>
</evidence>
<dbReference type="Proteomes" id="UP000324585">
    <property type="component" value="Unassembled WGS sequence"/>
</dbReference>
<dbReference type="EMBL" id="VRMN01000024">
    <property type="protein sequence ID" value="KAA8490504.1"/>
    <property type="molecule type" value="Genomic_DNA"/>
</dbReference>
<dbReference type="AlphaFoldDB" id="A0A5J4YIC0"/>
<evidence type="ECO:0000313" key="1">
    <source>
        <dbReference type="EMBL" id="KAA8490504.1"/>
    </source>
</evidence>
<evidence type="ECO:0000313" key="2">
    <source>
        <dbReference type="EMBL" id="KAA8492882.1"/>
    </source>
</evidence>
<accession>A0A5J4YIC0</accession>